<reference evidence="2 3" key="1">
    <citation type="submission" date="2024-10" db="EMBL/GenBank/DDBJ databases">
        <title>The Natural Products Discovery Center: Release of the First 8490 Sequenced Strains for Exploring Actinobacteria Biosynthetic Diversity.</title>
        <authorList>
            <person name="Kalkreuter E."/>
            <person name="Kautsar S.A."/>
            <person name="Yang D."/>
            <person name="Bader C.D."/>
            <person name="Teijaro C.N."/>
            <person name="Fluegel L."/>
            <person name="Davis C.M."/>
            <person name="Simpson J.R."/>
            <person name="Lauterbach L."/>
            <person name="Steele A.D."/>
            <person name="Gui C."/>
            <person name="Meng S."/>
            <person name="Li G."/>
            <person name="Viehrig K."/>
            <person name="Ye F."/>
            <person name="Su P."/>
            <person name="Kiefer A.F."/>
            <person name="Nichols A."/>
            <person name="Cepeda A.J."/>
            <person name="Yan W."/>
            <person name="Fan B."/>
            <person name="Jiang Y."/>
            <person name="Adhikari A."/>
            <person name="Zheng C.-J."/>
            <person name="Schuster L."/>
            <person name="Cowan T.M."/>
            <person name="Smanski M.J."/>
            <person name="Chevrette M.G."/>
            <person name="De Carvalho L.P.S."/>
            <person name="Shen B."/>
        </authorList>
    </citation>
    <scope>NUCLEOTIDE SEQUENCE [LARGE SCALE GENOMIC DNA]</scope>
    <source>
        <strain evidence="2 3">NPDC013366</strain>
    </source>
</reference>
<feature type="domain" description="Abortive phage infection protein C-terminal" evidence="1">
    <location>
        <begin position="269"/>
        <end position="363"/>
    </location>
</feature>
<gene>
    <name evidence="2" type="ORF">ACF1HC_04770</name>
</gene>
<dbReference type="Pfam" id="PF10592">
    <property type="entry name" value="AIPR"/>
    <property type="match status" value="1"/>
</dbReference>
<accession>A0ABW6YQ15</accession>
<dbReference type="InterPro" id="IPR018891">
    <property type="entry name" value="AIPR_C"/>
</dbReference>
<proteinExistence type="predicted"/>
<organism evidence="2 3">
    <name type="scientific">Streptomyces eurythermus</name>
    <dbReference type="NCBI Taxonomy" id="42237"/>
    <lineage>
        <taxon>Bacteria</taxon>
        <taxon>Bacillati</taxon>
        <taxon>Actinomycetota</taxon>
        <taxon>Actinomycetes</taxon>
        <taxon>Kitasatosporales</taxon>
        <taxon>Streptomycetaceae</taxon>
        <taxon>Streptomyces</taxon>
    </lineage>
</organism>
<name>A0ABW6YQ15_9ACTN</name>
<dbReference type="Proteomes" id="UP001603418">
    <property type="component" value="Unassembled WGS sequence"/>
</dbReference>
<dbReference type="EMBL" id="JBICBM010000002">
    <property type="protein sequence ID" value="MFF9880923.1"/>
    <property type="molecule type" value="Genomic_DNA"/>
</dbReference>
<sequence length="703" mass="76714">MDDVTGLPGEVRYVSDHLRRAFEPLIDMGDFAHRDAYLRDAVFLTRALAAQAVCVITGRSPEEAAASVTDGIDDQGIDAIAISPSGSDIWFVQAKWSPTGRAVFKEADALRLVLGLRRLAHRHYEGANPRINRLLDRIDEALSSPRCTVHLVAALAGDGRVASQAERRLAQVGEEFGFGSRTAVKVRSLGLADFHSAARLQEAPVPVEVTASLTQGWHSVQTPYPAYMGLVPALEIASWYESHGLRLVEQRLRDTVQADRLEREAAHRLVSDPEQFWYLSNGLTLVCDAVRTEYFGRRMQGEPVRLRLSNAQAVDGTWLLSALAQAADLDLEAVERALVPLRVICVADAPESLVSQLTVSSLTANRPNVLERVASDPQQALIRDEFADVLGKQYVFKEGALPPAPSAGCTVQEAAMALACSHSDVTLVARAGADSEYLFLPSPRGAYTRLFGQAPPARHIWVAVLLHRLVRSTLAELAPTQSSWVRDVMEHGELLLSHLAFRHIGTDNAAGWVQTAEEDAGWARAWIQDSASSLASAVADLYGKNVFLASILTDPERCRRLAAAVSRTLSSGAVSRARPQGQSARRPASVSLLVDHGRIPDGTRLVYRPSNPTEEEAIGDWLREDPRRYLATWVNDRRKPLVWVADGRAYSPSGLITHIWQQADWREAPLAVRGPAGWHVPGEGTLVELADQLVPGTEPDGGA</sequence>
<evidence type="ECO:0000313" key="3">
    <source>
        <dbReference type="Proteomes" id="UP001603418"/>
    </source>
</evidence>
<evidence type="ECO:0000313" key="2">
    <source>
        <dbReference type="EMBL" id="MFF9880923.1"/>
    </source>
</evidence>
<comment type="caution">
    <text evidence="2">The sequence shown here is derived from an EMBL/GenBank/DDBJ whole genome shotgun (WGS) entry which is preliminary data.</text>
</comment>
<evidence type="ECO:0000259" key="1">
    <source>
        <dbReference type="Pfam" id="PF10592"/>
    </source>
</evidence>
<dbReference type="RefSeq" id="WP_167513068.1">
    <property type="nucleotide sequence ID" value="NZ_JBICBM010000002.1"/>
</dbReference>
<keyword evidence="3" id="KW-1185">Reference proteome</keyword>
<protein>
    <submittedName>
        <fullName evidence="2">AIPR family protein</fullName>
    </submittedName>
</protein>